<accession>A0A2M7T732</accession>
<feature type="non-terminal residue" evidence="1">
    <location>
        <position position="70"/>
    </location>
</feature>
<reference evidence="2" key="1">
    <citation type="submission" date="2017-09" db="EMBL/GenBank/DDBJ databases">
        <title>Depth-based differentiation of microbial function through sediment-hosted aquifers and enrichment of novel symbionts in the deep terrestrial subsurface.</title>
        <authorList>
            <person name="Probst A.J."/>
            <person name="Ladd B."/>
            <person name="Jarett J.K."/>
            <person name="Geller-Mcgrath D.E."/>
            <person name="Sieber C.M.K."/>
            <person name="Emerson J.B."/>
            <person name="Anantharaman K."/>
            <person name="Thomas B.C."/>
            <person name="Malmstrom R."/>
            <person name="Stieglmeier M."/>
            <person name="Klingl A."/>
            <person name="Woyke T."/>
            <person name="Ryan C.M."/>
            <person name="Banfield J.F."/>
        </authorList>
    </citation>
    <scope>NUCLEOTIDE SEQUENCE [LARGE SCALE GENOMIC DNA]</scope>
</reference>
<dbReference type="EMBL" id="PFNG01000171">
    <property type="protein sequence ID" value="PIZ37464.1"/>
    <property type="molecule type" value="Genomic_DNA"/>
</dbReference>
<sequence>MARLPRNRRVKDFQRMVLQARDIAIILAVYENRFLRRDQIERLFFSTTSACNQRLQALYQHKFLDRIYQP</sequence>
<dbReference type="AlphaFoldDB" id="A0A2M7T732"/>
<comment type="caution">
    <text evidence="1">The sequence shown here is derived from an EMBL/GenBank/DDBJ whole genome shotgun (WGS) entry which is preliminary data.</text>
</comment>
<organism evidence="1 2">
    <name type="scientific">Candidatus Aquicultor secundus</name>
    <dbReference type="NCBI Taxonomy" id="1973895"/>
    <lineage>
        <taxon>Bacteria</taxon>
        <taxon>Bacillati</taxon>
        <taxon>Actinomycetota</taxon>
        <taxon>Candidatus Aquicultoria</taxon>
        <taxon>Candidatus Aquicultorales</taxon>
        <taxon>Candidatus Aquicultoraceae</taxon>
        <taxon>Candidatus Aquicultor</taxon>
    </lineage>
</organism>
<proteinExistence type="predicted"/>
<evidence type="ECO:0000313" key="1">
    <source>
        <dbReference type="EMBL" id="PIZ37464.1"/>
    </source>
</evidence>
<evidence type="ECO:0000313" key="2">
    <source>
        <dbReference type="Proteomes" id="UP000230956"/>
    </source>
</evidence>
<protein>
    <recommendedName>
        <fullName evidence="3">MarR family transcriptional regulator</fullName>
    </recommendedName>
</protein>
<evidence type="ECO:0008006" key="3">
    <source>
        <dbReference type="Google" id="ProtNLM"/>
    </source>
</evidence>
<dbReference type="RefSeq" id="WP_286977013.1">
    <property type="nucleotide sequence ID" value="NZ_PFNG01000171.1"/>
</dbReference>
<name>A0A2M7T732_9ACTN</name>
<gene>
    <name evidence="1" type="ORF">COY37_07260</name>
</gene>
<dbReference type="Proteomes" id="UP000230956">
    <property type="component" value="Unassembled WGS sequence"/>
</dbReference>